<protein>
    <submittedName>
        <fullName evidence="2">Uncharacterized protein</fullName>
    </submittedName>
</protein>
<organism evidence="1 2">
    <name type="scientific">Romanomermis culicivorax</name>
    <name type="common">Nematode worm</name>
    <dbReference type="NCBI Taxonomy" id="13658"/>
    <lineage>
        <taxon>Eukaryota</taxon>
        <taxon>Metazoa</taxon>
        <taxon>Ecdysozoa</taxon>
        <taxon>Nematoda</taxon>
        <taxon>Enoplea</taxon>
        <taxon>Dorylaimia</taxon>
        <taxon>Mermithida</taxon>
        <taxon>Mermithoidea</taxon>
        <taxon>Mermithidae</taxon>
        <taxon>Romanomermis</taxon>
    </lineage>
</organism>
<accession>A0A915HVG9</accession>
<name>A0A915HVG9_ROMCU</name>
<proteinExistence type="predicted"/>
<dbReference type="AlphaFoldDB" id="A0A915HVG9"/>
<evidence type="ECO:0000313" key="1">
    <source>
        <dbReference type="Proteomes" id="UP000887565"/>
    </source>
</evidence>
<reference evidence="2" key="1">
    <citation type="submission" date="2022-11" db="UniProtKB">
        <authorList>
            <consortium name="WormBaseParasite"/>
        </authorList>
    </citation>
    <scope>IDENTIFICATION</scope>
</reference>
<sequence length="50" mass="5948">MNHTKLKYLLRKQSFMSNTVPTIMILPLSNWKNQYSSMNIYDRLLCPNSL</sequence>
<keyword evidence="1" id="KW-1185">Reference proteome</keyword>
<evidence type="ECO:0000313" key="2">
    <source>
        <dbReference type="WBParaSite" id="nRc.2.0.1.t05785-RA"/>
    </source>
</evidence>
<dbReference type="Proteomes" id="UP000887565">
    <property type="component" value="Unplaced"/>
</dbReference>
<dbReference type="WBParaSite" id="nRc.2.0.1.t05785-RA">
    <property type="protein sequence ID" value="nRc.2.0.1.t05785-RA"/>
    <property type="gene ID" value="nRc.2.0.1.g05785"/>
</dbReference>